<accession>A0A1B3ZEX8</accession>
<dbReference type="STRING" id="1560345.AWL63_20525"/>
<keyword evidence="10" id="KW-1185">Reference proteome</keyword>
<keyword evidence="3" id="KW-1003">Cell membrane</keyword>
<dbReference type="Gene3D" id="1.20.1250.20">
    <property type="entry name" value="MFS general substrate transporter like domains"/>
    <property type="match status" value="2"/>
</dbReference>
<dbReference type="AlphaFoldDB" id="A0A1B3ZEX8"/>
<feature type="domain" description="Major facilitator superfamily (MFS) profile" evidence="8">
    <location>
        <begin position="1"/>
        <end position="377"/>
    </location>
</feature>
<organism evidence="9 10">
    <name type="scientific">Sphingomonas panacis</name>
    <dbReference type="NCBI Taxonomy" id="1560345"/>
    <lineage>
        <taxon>Bacteria</taxon>
        <taxon>Pseudomonadati</taxon>
        <taxon>Pseudomonadota</taxon>
        <taxon>Alphaproteobacteria</taxon>
        <taxon>Sphingomonadales</taxon>
        <taxon>Sphingomonadaceae</taxon>
        <taxon>Sphingomonas</taxon>
    </lineage>
</organism>
<feature type="transmembrane region" description="Helical" evidence="7">
    <location>
        <begin position="251"/>
        <end position="270"/>
    </location>
</feature>
<comment type="subcellular location">
    <subcellularLocation>
        <location evidence="1">Cell membrane</location>
        <topology evidence="1">Multi-pass membrane protein</topology>
    </subcellularLocation>
</comment>
<evidence type="ECO:0000256" key="1">
    <source>
        <dbReference type="ARBA" id="ARBA00004651"/>
    </source>
</evidence>
<name>A0A1B3ZEX8_9SPHN</name>
<dbReference type="Pfam" id="PF07690">
    <property type="entry name" value="MFS_1"/>
    <property type="match status" value="1"/>
</dbReference>
<dbReference type="EMBL" id="CP014168">
    <property type="protein sequence ID" value="AOH85986.1"/>
    <property type="molecule type" value="Genomic_DNA"/>
</dbReference>
<evidence type="ECO:0000256" key="3">
    <source>
        <dbReference type="ARBA" id="ARBA00022475"/>
    </source>
</evidence>
<keyword evidence="4 7" id="KW-0812">Transmembrane</keyword>
<dbReference type="InterPro" id="IPR036259">
    <property type="entry name" value="MFS_trans_sf"/>
</dbReference>
<dbReference type="GO" id="GO:0022857">
    <property type="term" value="F:transmembrane transporter activity"/>
    <property type="evidence" value="ECO:0007669"/>
    <property type="project" value="InterPro"/>
</dbReference>
<sequence length="377" mass="38221">MLAAAQLGKFSALAPALQARFGLDLPSLGLLISLLEVGGAAFGFVAGRALPRHGIDRALLSGLFLLVIATVIEATARTTPILFAARSVEGLAYLLVVVAAPTMIVATTSPGREREGAMVLWSTFIPVGSGLGSIVTGLLATALGTTMAMLFWAFAELALLALLTTIPASAPAPGRAALPALPAWLLSIGFGCYTLSLCAVTGLMPAFLHDRYGLDIAEGSVIAGATALSALPGSLLALAAIRLLATRTRRLLLLVAAALVLASGLSLMIFRANCPILVALSAGAMLLLAGMARAVIFAWLPGFSGGHDAADPRIAAAQGLLTQLGALGALVGPPLGATSVGIGSWSALGPFVASIVLVLLAMIVGAYCLHRPHADRT</sequence>
<evidence type="ECO:0000313" key="9">
    <source>
        <dbReference type="EMBL" id="AOH85986.1"/>
    </source>
</evidence>
<feature type="transmembrane region" description="Helical" evidence="7">
    <location>
        <begin position="119"/>
        <end position="143"/>
    </location>
</feature>
<dbReference type="PANTHER" id="PTHR42718:SF46">
    <property type="entry name" value="BLR6921 PROTEIN"/>
    <property type="match status" value="1"/>
</dbReference>
<dbReference type="CDD" id="cd06174">
    <property type="entry name" value="MFS"/>
    <property type="match status" value="1"/>
</dbReference>
<evidence type="ECO:0000313" key="10">
    <source>
        <dbReference type="Proteomes" id="UP000094256"/>
    </source>
</evidence>
<feature type="transmembrane region" description="Helical" evidence="7">
    <location>
        <begin position="58"/>
        <end position="78"/>
    </location>
</feature>
<dbReference type="PROSITE" id="PS50850">
    <property type="entry name" value="MFS"/>
    <property type="match status" value="1"/>
</dbReference>
<dbReference type="KEGG" id="span:AWL63_20525"/>
<evidence type="ECO:0000256" key="2">
    <source>
        <dbReference type="ARBA" id="ARBA00022448"/>
    </source>
</evidence>
<evidence type="ECO:0000256" key="5">
    <source>
        <dbReference type="ARBA" id="ARBA00022989"/>
    </source>
</evidence>
<protein>
    <recommendedName>
        <fullName evidence="8">Major facilitator superfamily (MFS) profile domain-containing protein</fullName>
    </recommendedName>
</protein>
<feature type="transmembrane region" description="Helical" evidence="7">
    <location>
        <begin position="90"/>
        <end position="107"/>
    </location>
</feature>
<dbReference type="PANTHER" id="PTHR42718">
    <property type="entry name" value="MAJOR FACILITATOR SUPERFAMILY MULTIDRUG TRANSPORTER MFSC"/>
    <property type="match status" value="1"/>
</dbReference>
<reference evidence="9 10" key="1">
    <citation type="submission" date="2016-01" db="EMBL/GenBank/DDBJ databases">
        <title>Complete genome and mega plasmid sequence of Sphingomonas panacis DCY99 elicits systemic resistance in rice to Xanthomonas oryzae.</title>
        <authorList>
            <person name="Kim Y.J."/>
            <person name="Yang D.C."/>
            <person name="Sing P."/>
        </authorList>
    </citation>
    <scope>NUCLEOTIDE SEQUENCE [LARGE SCALE GENOMIC DNA]</scope>
    <source>
        <strain evidence="9 10">DCY99</strain>
    </source>
</reference>
<dbReference type="GO" id="GO:0005886">
    <property type="term" value="C:plasma membrane"/>
    <property type="evidence" value="ECO:0007669"/>
    <property type="project" value="UniProtKB-SubCell"/>
</dbReference>
<feature type="transmembrane region" description="Helical" evidence="7">
    <location>
        <begin position="28"/>
        <end position="46"/>
    </location>
</feature>
<gene>
    <name evidence="9" type="ORF">AWL63_20525</name>
</gene>
<keyword evidence="2" id="KW-0813">Transport</keyword>
<evidence type="ECO:0000256" key="4">
    <source>
        <dbReference type="ARBA" id="ARBA00022692"/>
    </source>
</evidence>
<dbReference type="InterPro" id="IPR011701">
    <property type="entry name" value="MFS"/>
</dbReference>
<evidence type="ECO:0000259" key="8">
    <source>
        <dbReference type="PROSITE" id="PS50850"/>
    </source>
</evidence>
<feature type="transmembrane region" description="Helical" evidence="7">
    <location>
        <begin position="184"/>
        <end position="208"/>
    </location>
</feature>
<feature type="transmembrane region" description="Helical" evidence="7">
    <location>
        <begin position="347"/>
        <end position="369"/>
    </location>
</feature>
<evidence type="ECO:0000256" key="7">
    <source>
        <dbReference type="SAM" id="Phobius"/>
    </source>
</evidence>
<keyword evidence="6 7" id="KW-0472">Membrane</keyword>
<feature type="transmembrane region" description="Helical" evidence="7">
    <location>
        <begin position="149"/>
        <end position="172"/>
    </location>
</feature>
<feature type="transmembrane region" description="Helical" evidence="7">
    <location>
        <begin position="220"/>
        <end position="244"/>
    </location>
</feature>
<evidence type="ECO:0000256" key="6">
    <source>
        <dbReference type="ARBA" id="ARBA00023136"/>
    </source>
</evidence>
<dbReference type="SUPFAM" id="SSF103473">
    <property type="entry name" value="MFS general substrate transporter"/>
    <property type="match status" value="1"/>
</dbReference>
<keyword evidence="5 7" id="KW-1133">Transmembrane helix</keyword>
<dbReference type="Proteomes" id="UP000094256">
    <property type="component" value="Chromosome"/>
</dbReference>
<dbReference type="InterPro" id="IPR020846">
    <property type="entry name" value="MFS_dom"/>
</dbReference>
<proteinExistence type="predicted"/>
<feature type="transmembrane region" description="Helical" evidence="7">
    <location>
        <begin position="314"/>
        <end position="335"/>
    </location>
</feature>
<feature type="transmembrane region" description="Helical" evidence="7">
    <location>
        <begin position="276"/>
        <end position="302"/>
    </location>
</feature>